<dbReference type="SUPFAM" id="SSF52777">
    <property type="entry name" value="CoA-dependent acyltransferases"/>
    <property type="match status" value="1"/>
</dbReference>
<dbReference type="Gene3D" id="1.20.1560.10">
    <property type="entry name" value="ABC transporter type 1, transmembrane domain"/>
    <property type="match status" value="1"/>
</dbReference>
<feature type="transmembrane region" description="Helical" evidence="11">
    <location>
        <begin position="1060"/>
        <end position="1080"/>
    </location>
</feature>
<evidence type="ECO:0000313" key="15">
    <source>
        <dbReference type="EMBL" id="KPA43464.1"/>
    </source>
</evidence>
<dbReference type="Gene3D" id="3.30.470.20">
    <property type="entry name" value="ATP-grasp fold, B domain"/>
    <property type="match status" value="1"/>
</dbReference>
<feature type="region of interest" description="Disordered" evidence="10">
    <location>
        <begin position="1473"/>
        <end position="1499"/>
    </location>
</feature>
<dbReference type="PROSITE" id="PS00211">
    <property type="entry name" value="ABC_TRANSPORTER_1"/>
    <property type="match status" value="2"/>
</dbReference>
<dbReference type="InterPro" id="IPR039421">
    <property type="entry name" value="Type_1_exporter"/>
</dbReference>
<proteinExistence type="inferred from homology"/>
<feature type="transmembrane region" description="Helical" evidence="11">
    <location>
        <begin position="874"/>
        <end position="900"/>
    </location>
</feature>
<feature type="domain" description="ABC transporter" evidence="12">
    <location>
        <begin position="1169"/>
        <end position="1407"/>
    </location>
</feature>
<organism evidence="15 16">
    <name type="scientific">Fusarium langsethiae</name>
    <dbReference type="NCBI Taxonomy" id="179993"/>
    <lineage>
        <taxon>Eukaryota</taxon>
        <taxon>Fungi</taxon>
        <taxon>Dikarya</taxon>
        <taxon>Ascomycota</taxon>
        <taxon>Pezizomycotina</taxon>
        <taxon>Sordariomycetes</taxon>
        <taxon>Hypocreomycetidae</taxon>
        <taxon>Hypocreales</taxon>
        <taxon>Nectriaceae</taxon>
        <taxon>Fusarium</taxon>
    </lineage>
</organism>
<dbReference type="InterPro" id="IPR041472">
    <property type="entry name" value="BL00235/CARNS1_N"/>
</dbReference>
<feature type="transmembrane region" description="Helical" evidence="11">
    <location>
        <begin position="977"/>
        <end position="996"/>
    </location>
</feature>
<feature type="region of interest" description="Disordered" evidence="10">
    <location>
        <begin position="778"/>
        <end position="804"/>
    </location>
</feature>
<accession>A0A0N0DG39</accession>
<keyword evidence="3" id="KW-0813">Transport</keyword>
<sequence>MATLPLIQVWSDKDLISESTWQVSNISYWEKYRWQSVDLTITNLRQHETPTANEGLRLILVEEGTSTPLEPGSLGSNEAYDFLLRTLLVPVTQGQNHLIKFIVPRSTGYIARSDIIPLRLYDCPHVEVVRSFAQPLQTYKESATPAVLLDKKEISLSGIFKESAAGLLVFPDPNSDLQVISYELEQELGNRLSFPWLIHETPRERTLVLVEANSSHPQDGLGLYTAAKALGIKLVVLDEAHHWLASHEGDDFREAFMPITLTNPPKPELTDHILTALKSYGKSIDGIMTCADTYWPFVAEAAIALGLPAASPEAFQIATNKYKTSVFAGHRAHHASSPEEAALIAQRDDLSYPLIAKPCGGWSSEAVYRVDSPNALKKAISAIFSSRHGHELVIEPYCDGPEVDVNLILQDGQLLFFEVCDDLPKSADVNGPKVGSLSTFHELYSVYPSELPKPEIELLRDTFVDILLSLGLRSGVFHLEGRVENSTVEYKEQTNGNMELTASDMRNGQVKGPKAWLIEINPRPLGMTGSQIIEHTYGIDYWGLALLLTVNDTTRSRALALPFKTGPQYTSAMVFIPADFPSSCQGVFDSDDICKELFSRRPDLEAFMSRCGCLVKRGQKVPHPNEGRNTFVAYFNVFSRRGRQETMDIARQLSGGQRQRIAIACALIRDPKILLLEEATSALDSASEKAIQAAIDIESKHRTTIIIAHRLSTIRNADLIVVLSRGQVADQGTHDELMARNGLYAQLIEKQQIKEESQKEAGASIGQDDEVDVMLPGTQGATQESENEKAGTTETRLKGTTNGNPCLSVSNRKGSFSFLLDMSKPDWEVLTIGLICSILAGLEIPAESIFFAKLLTIIGLPENQYSQLRRDANLWSGLYVALAAAGFVFWLGVGTTLAYATQKLPKRVRETCCDKITVQSMEFFDEAKNSPSALSNALSKSTDDLAGMGGPVMGGILTFTSTIIGVITVSLAVGWKLALVCTATIPVVVACGWLRLQVLAAFDARIRQSGVDSAAYAGQIVRSMRAVASLGLEERVLGMYGGFLSNHAAKSLRSILVTSALYAASQSVVYLCAALGFWYGGTLIANGEYSAFQVYVCFVCLISGSQIAGSIFTFAPDAGKAMHAAQELQKIAELLDGEKGTQPFHATEHIHGRKAVPSHLLDGPDPWQVKFQDVSFAYPSRPHKPALNHFTVSVEPGKTLALVGQSGSGKSTCLALLERFYALQHGHILADGQDIRSLDLNSYRLAISLISQEAVIFSSSMRDNIAVGVVGQDVSDNEILAACRQANILDFVNSLPDGLASPVGTGGSMLSGGQKQRIAIARAFLRKSKLLLLDEATSALDSESEAVVQTAIEAVKKNRTTIMVAHRLSTVMNTDVICVMHSKPPVDGNGASHERRMEYWTRQLERSNPAEFLFDKPRPGVLSTSNISKQELKITGSLYDHLQRFCKDHQVPLLSILLAAFRATHYRLSGTEDATIGTNKSGASPGPEDVGTEQSPNTRLSSRDLQCIRIKVQYELTFEQVVRLVDETLRMHISINKSRSRISSLRYFPKGQICLDIP</sequence>
<dbReference type="InterPro" id="IPR027417">
    <property type="entry name" value="P-loop_NTPase"/>
</dbReference>
<feature type="compositionally biased region" description="Basic and acidic residues" evidence="10">
    <location>
        <begin position="786"/>
        <end position="797"/>
    </location>
</feature>
<dbReference type="SUPFAM" id="SSF56059">
    <property type="entry name" value="Glutathione synthetase ATP-binding domain-like"/>
    <property type="match status" value="1"/>
</dbReference>
<reference evidence="15 16" key="1">
    <citation type="submission" date="2015-04" db="EMBL/GenBank/DDBJ databases">
        <title>The draft genome sequence of Fusarium langsethiae, a T-2/HT-2 mycotoxin producer.</title>
        <authorList>
            <person name="Lysoe E."/>
            <person name="Divon H.H."/>
            <person name="Terzi V."/>
            <person name="Orru L."/>
            <person name="Lamontanara A."/>
            <person name="Kolseth A.-K."/>
            <person name="Frandsen R.J."/>
            <person name="Nielsen K."/>
            <person name="Thrane U."/>
        </authorList>
    </citation>
    <scope>NUCLEOTIDE SEQUENCE [LARGE SCALE GENOMIC DNA]</scope>
    <source>
        <strain evidence="15 16">Fl201059</strain>
    </source>
</reference>
<evidence type="ECO:0000256" key="10">
    <source>
        <dbReference type="SAM" id="MobiDB-lite"/>
    </source>
</evidence>
<dbReference type="SUPFAM" id="SSF52540">
    <property type="entry name" value="P-loop containing nucleoside triphosphate hydrolases"/>
    <property type="match status" value="2"/>
</dbReference>
<comment type="caution">
    <text evidence="15">The sequence shown here is derived from an EMBL/GenBank/DDBJ whole genome shotgun (WGS) entry which is preliminary data.</text>
</comment>
<dbReference type="InterPro" id="IPR013815">
    <property type="entry name" value="ATP_grasp_subdomain_1"/>
</dbReference>
<comment type="subcellular location">
    <subcellularLocation>
        <location evidence="1">Membrane</location>
        <topology evidence="1">Multi-pass membrane protein</topology>
    </subcellularLocation>
</comment>
<evidence type="ECO:0000259" key="14">
    <source>
        <dbReference type="PROSITE" id="PS50975"/>
    </source>
</evidence>
<feature type="domain" description="ABC transporter" evidence="12">
    <location>
        <begin position="483"/>
        <end position="750"/>
    </location>
</feature>
<evidence type="ECO:0000256" key="5">
    <source>
        <dbReference type="ARBA" id="ARBA00022741"/>
    </source>
</evidence>
<dbReference type="EMBL" id="JXCE01000042">
    <property type="protein sequence ID" value="KPA43464.1"/>
    <property type="molecule type" value="Genomic_DNA"/>
</dbReference>
<dbReference type="PROSITE" id="PS50929">
    <property type="entry name" value="ABC_TM1F"/>
    <property type="match status" value="1"/>
</dbReference>
<evidence type="ECO:0000256" key="1">
    <source>
        <dbReference type="ARBA" id="ARBA00004141"/>
    </source>
</evidence>
<dbReference type="SMART" id="SM00382">
    <property type="entry name" value="AAA"/>
    <property type="match status" value="2"/>
</dbReference>
<dbReference type="GO" id="GO:0140359">
    <property type="term" value="F:ABC-type transporter activity"/>
    <property type="evidence" value="ECO:0007669"/>
    <property type="project" value="InterPro"/>
</dbReference>
<keyword evidence="8 11" id="KW-0472">Membrane</keyword>
<dbReference type="PANTHER" id="PTHR24221:SF503">
    <property type="entry name" value="MITOCHONDRIAL POTASSIUM CHANNEL ATP-BINDING SUBUNIT"/>
    <property type="match status" value="1"/>
</dbReference>
<dbReference type="Gene3D" id="3.30.559.30">
    <property type="entry name" value="Nonribosomal peptide synthetase, condensation domain"/>
    <property type="match status" value="1"/>
</dbReference>
<evidence type="ECO:0000256" key="7">
    <source>
        <dbReference type="ARBA" id="ARBA00022989"/>
    </source>
</evidence>
<dbReference type="GO" id="GO:0016887">
    <property type="term" value="F:ATP hydrolysis activity"/>
    <property type="evidence" value="ECO:0007669"/>
    <property type="project" value="InterPro"/>
</dbReference>
<dbReference type="CDD" id="cd18578">
    <property type="entry name" value="ABC_6TM_Pgp_ABCB1_D2_like"/>
    <property type="match status" value="1"/>
</dbReference>
<dbReference type="PROSITE" id="PS50893">
    <property type="entry name" value="ABC_TRANSPORTER_2"/>
    <property type="match status" value="2"/>
</dbReference>
<dbReference type="GO" id="GO:0005524">
    <property type="term" value="F:ATP binding"/>
    <property type="evidence" value="ECO:0007669"/>
    <property type="project" value="UniProtKB-UniRule"/>
</dbReference>
<evidence type="ECO:0000256" key="11">
    <source>
        <dbReference type="SAM" id="Phobius"/>
    </source>
</evidence>
<evidence type="ECO:0000256" key="3">
    <source>
        <dbReference type="ARBA" id="ARBA00022448"/>
    </source>
</evidence>
<dbReference type="Pfam" id="PF00005">
    <property type="entry name" value="ABC_tran"/>
    <property type="match status" value="2"/>
</dbReference>
<dbReference type="InterPro" id="IPR011527">
    <property type="entry name" value="ABC1_TM_dom"/>
</dbReference>
<feature type="domain" description="ABC transmembrane type-1" evidence="13">
    <location>
        <begin position="832"/>
        <end position="1120"/>
    </location>
</feature>
<dbReference type="Gene3D" id="3.40.50.20">
    <property type="match status" value="1"/>
</dbReference>
<keyword evidence="16" id="KW-1185">Reference proteome</keyword>
<dbReference type="PANTHER" id="PTHR24221">
    <property type="entry name" value="ATP-BINDING CASSETTE SUB-FAMILY B"/>
    <property type="match status" value="1"/>
</dbReference>
<dbReference type="Gene3D" id="3.40.50.300">
    <property type="entry name" value="P-loop containing nucleotide triphosphate hydrolases"/>
    <property type="match status" value="2"/>
</dbReference>
<evidence type="ECO:0000256" key="2">
    <source>
        <dbReference type="ARBA" id="ARBA00007577"/>
    </source>
</evidence>
<keyword evidence="4 11" id="KW-0812">Transmembrane</keyword>
<dbReference type="Proteomes" id="UP000037904">
    <property type="component" value="Unassembled WGS sequence"/>
</dbReference>
<dbReference type="InterPro" id="IPR003593">
    <property type="entry name" value="AAA+_ATPase"/>
</dbReference>
<dbReference type="InterPro" id="IPR003439">
    <property type="entry name" value="ABC_transporter-like_ATP-bd"/>
</dbReference>
<feature type="domain" description="ATP-grasp" evidence="14">
    <location>
        <begin position="319"/>
        <end position="550"/>
    </location>
</feature>
<evidence type="ECO:0000259" key="13">
    <source>
        <dbReference type="PROSITE" id="PS50929"/>
    </source>
</evidence>
<evidence type="ECO:0000256" key="4">
    <source>
        <dbReference type="ARBA" id="ARBA00022692"/>
    </source>
</evidence>
<name>A0A0N0DG39_FUSLA</name>
<evidence type="ECO:0000256" key="9">
    <source>
        <dbReference type="PROSITE-ProRule" id="PRU00409"/>
    </source>
</evidence>
<evidence type="ECO:0000256" key="8">
    <source>
        <dbReference type="ARBA" id="ARBA00023136"/>
    </source>
</evidence>
<gene>
    <name evidence="15" type="ORF">FLAG1_03644</name>
</gene>
<dbReference type="Gene3D" id="3.30.1490.20">
    <property type="entry name" value="ATP-grasp fold, A domain"/>
    <property type="match status" value="1"/>
</dbReference>
<dbReference type="GO" id="GO:0016020">
    <property type="term" value="C:membrane"/>
    <property type="evidence" value="ECO:0007669"/>
    <property type="project" value="UniProtKB-SubCell"/>
</dbReference>
<dbReference type="FunFam" id="3.40.50.300:FF:000967">
    <property type="entry name" value="ABC multidrug transporter mdr4"/>
    <property type="match status" value="1"/>
</dbReference>
<feature type="transmembrane region" description="Helical" evidence="11">
    <location>
        <begin position="945"/>
        <end position="971"/>
    </location>
</feature>
<dbReference type="GO" id="GO:0046872">
    <property type="term" value="F:metal ion binding"/>
    <property type="evidence" value="ECO:0007669"/>
    <property type="project" value="InterPro"/>
</dbReference>
<keyword evidence="6 9" id="KW-0067">ATP-binding</keyword>
<dbReference type="SUPFAM" id="SSF90123">
    <property type="entry name" value="ABC transporter transmembrane region"/>
    <property type="match status" value="1"/>
</dbReference>
<dbReference type="Pfam" id="PF18130">
    <property type="entry name" value="ATPgrasp_N"/>
    <property type="match status" value="1"/>
</dbReference>
<dbReference type="InterPro" id="IPR036640">
    <property type="entry name" value="ABC1_TM_sf"/>
</dbReference>
<evidence type="ECO:0000313" key="16">
    <source>
        <dbReference type="Proteomes" id="UP000037904"/>
    </source>
</evidence>
<dbReference type="Pfam" id="PF00664">
    <property type="entry name" value="ABC_membrane"/>
    <property type="match status" value="1"/>
</dbReference>
<dbReference type="InterPro" id="IPR017871">
    <property type="entry name" value="ABC_transporter-like_CS"/>
</dbReference>
<comment type="similarity">
    <text evidence="2">Belongs to the ABC transporter superfamily. ABCB family. Multidrug resistance exporter (TC 3.A.1.201) subfamily.</text>
</comment>
<keyword evidence="7 11" id="KW-1133">Transmembrane helix</keyword>
<evidence type="ECO:0000259" key="12">
    <source>
        <dbReference type="PROSITE" id="PS50893"/>
    </source>
</evidence>
<dbReference type="PROSITE" id="PS50975">
    <property type="entry name" value="ATP_GRASP"/>
    <property type="match status" value="1"/>
</dbReference>
<protein>
    <submittedName>
        <fullName evidence="15">Multidrug resistance protein 3</fullName>
    </submittedName>
</protein>
<dbReference type="InterPro" id="IPR011761">
    <property type="entry name" value="ATP-grasp"/>
</dbReference>
<keyword evidence="5 9" id="KW-0547">Nucleotide-binding</keyword>
<feature type="transmembrane region" description="Helical" evidence="11">
    <location>
        <begin position="1092"/>
        <end position="1115"/>
    </location>
</feature>
<evidence type="ECO:0000256" key="6">
    <source>
        <dbReference type="ARBA" id="ARBA00022840"/>
    </source>
</evidence>